<dbReference type="EMBL" id="JABCKI010005733">
    <property type="protein sequence ID" value="KAG5639056.1"/>
    <property type="molecule type" value="Genomic_DNA"/>
</dbReference>
<name>A0A9P7K5I2_9AGAR</name>
<protein>
    <recommendedName>
        <fullName evidence="2">DUF6699 domain-containing protein</fullName>
    </recommendedName>
</protein>
<feature type="domain" description="DUF6699" evidence="2">
    <location>
        <begin position="59"/>
        <end position="184"/>
    </location>
</feature>
<gene>
    <name evidence="3" type="ORF">H0H81_007314</name>
</gene>
<dbReference type="OrthoDB" id="3224413at2759"/>
<feature type="region of interest" description="Disordered" evidence="1">
    <location>
        <begin position="1"/>
        <end position="37"/>
    </location>
</feature>
<comment type="caution">
    <text evidence="3">The sequence shown here is derived from an EMBL/GenBank/DDBJ whole genome shotgun (WGS) entry which is preliminary data.</text>
</comment>
<reference evidence="3" key="2">
    <citation type="submission" date="2021-10" db="EMBL/GenBank/DDBJ databases">
        <title>Phylogenomics reveals ancestral predisposition of the termite-cultivated fungus Termitomyces towards a domesticated lifestyle.</title>
        <authorList>
            <person name="Auxier B."/>
            <person name="Grum-Grzhimaylo A."/>
            <person name="Cardenas M.E."/>
            <person name="Lodge J.D."/>
            <person name="Laessoe T."/>
            <person name="Pedersen O."/>
            <person name="Smith M.E."/>
            <person name="Kuyper T.W."/>
            <person name="Franco-Molano E.A."/>
            <person name="Baroni T.J."/>
            <person name="Aanen D.K."/>
        </authorList>
    </citation>
    <scope>NUCLEOTIDE SEQUENCE</scope>
    <source>
        <strain evidence="3">D49</strain>
    </source>
</reference>
<accession>A0A9P7K5I2</accession>
<evidence type="ECO:0000259" key="2">
    <source>
        <dbReference type="Pfam" id="PF20415"/>
    </source>
</evidence>
<evidence type="ECO:0000256" key="1">
    <source>
        <dbReference type="SAM" id="MobiDB-lite"/>
    </source>
</evidence>
<sequence>MSLASLPSLSDPPTPPVNSAPIHPRLTHQLKPNPLPSSPPDEMHIHFLLAFIPFNTPPIEYNVATPPTLLLGGQVSLAEFHEPATQPHLHTLTVYCPNLLMPITIIAGEVGYVTISDVLHAIHHELRLPTNTTEYKNLPVDVKPKVDATYFQRCRRSGDEARQLEMGIKRVDFLLGKTHFFGLSGTLHGPDIWELNVG</sequence>
<reference evidence="3" key="1">
    <citation type="submission" date="2021-02" db="EMBL/GenBank/DDBJ databases">
        <authorList>
            <person name="Nieuwenhuis M."/>
            <person name="Van De Peppel L.J.J."/>
        </authorList>
    </citation>
    <scope>NUCLEOTIDE SEQUENCE</scope>
    <source>
        <strain evidence="3">D49</strain>
    </source>
</reference>
<organism evidence="3 4">
    <name type="scientific">Sphagnurus paluster</name>
    <dbReference type="NCBI Taxonomy" id="117069"/>
    <lineage>
        <taxon>Eukaryota</taxon>
        <taxon>Fungi</taxon>
        <taxon>Dikarya</taxon>
        <taxon>Basidiomycota</taxon>
        <taxon>Agaricomycotina</taxon>
        <taxon>Agaricomycetes</taxon>
        <taxon>Agaricomycetidae</taxon>
        <taxon>Agaricales</taxon>
        <taxon>Tricholomatineae</taxon>
        <taxon>Lyophyllaceae</taxon>
        <taxon>Sphagnurus</taxon>
    </lineage>
</organism>
<proteinExistence type="predicted"/>
<dbReference type="Pfam" id="PF20415">
    <property type="entry name" value="DUF6699"/>
    <property type="match status" value="1"/>
</dbReference>
<dbReference type="InterPro" id="IPR046522">
    <property type="entry name" value="DUF6699"/>
</dbReference>
<evidence type="ECO:0000313" key="3">
    <source>
        <dbReference type="EMBL" id="KAG5639056.1"/>
    </source>
</evidence>
<dbReference type="AlphaFoldDB" id="A0A9P7K5I2"/>
<evidence type="ECO:0000313" key="4">
    <source>
        <dbReference type="Proteomes" id="UP000717328"/>
    </source>
</evidence>
<keyword evidence="4" id="KW-1185">Reference proteome</keyword>
<dbReference type="Proteomes" id="UP000717328">
    <property type="component" value="Unassembled WGS sequence"/>
</dbReference>